<keyword evidence="4 8" id="KW-0611">Plant defense</keyword>
<organism evidence="11 12">
    <name type="scientific">Rubus argutus</name>
    <name type="common">Southern blackberry</name>
    <dbReference type="NCBI Taxonomy" id="59490"/>
    <lineage>
        <taxon>Eukaryota</taxon>
        <taxon>Viridiplantae</taxon>
        <taxon>Streptophyta</taxon>
        <taxon>Embryophyta</taxon>
        <taxon>Tracheophyta</taxon>
        <taxon>Spermatophyta</taxon>
        <taxon>Magnoliopsida</taxon>
        <taxon>eudicotyledons</taxon>
        <taxon>Gunneridae</taxon>
        <taxon>Pentapetalae</taxon>
        <taxon>rosids</taxon>
        <taxon>fabids</taxon>
        <taxon>Rosales</taxon>
        <taxon>Rosaceae</taxon>
        <taxon>Rosoideae</taxon>
        <taxon>Rosoideae incertae sedis</taxon>
        <taxon>Rubus</taxon>
    </lineage>
</organism>
<dbReference type="PANTHER" id="PTHR31942:SF57">
    <property type="entry name" value="MLO-LIKE PROTEIN"/>
    <property type="match status" value="1"/>
</dbReference>
<dbReference type="EMBL" id="JBEDUW010000006">
    <property type="protein sequence ID" value="KAK9921832.1"/>
    <property type="molecule type" value="Genomic_DNA"/>
</dbReference>
<evidence type="ECO:0000256" key="9">
    <source>
        <dbReference type="SAM" id="MobiDB-lite"/>
    </source>
</evidence>
<keyword evidence="6 8" id="KW-0472">Membrane</keyword>
<feature type="transmembrane region" description="Helical" evidence="10">
    <location>
        <begin position="395"/>
        <end position="415"/>
    </location>
</feature>
<evidence type="ECO:0000256" key="4">
    <source>
        <dbReference type="ARBA" id="ARBA00022821"/>
    </source>
</evidence>
<feature type="transmembrane region" description="Helical" evidence="10">
    <location>
        <begin position="299"/>
        <end position="317"/>
    </location>
</feature>
<evidence type="ECO:0000313" key="12">
    <source>
        <dbReference type="Proteomes" id="UP001457282"/>
    </source>
</evidence>
<feature type="compositionally biased region" description="Low complexity" evidence="9">
    <location>
        <begin position="448"/>
        <end position="463"/>
    </location>
</feature>
<dbReference type="Pfam" id="PF03094">
    <property type="entry name" value="Mlo"/>
    <property type="match status" value="1"/>
</dbReference>
<keyword evidence="3 8" id="KW-0812">Transmembrane</keyword>
<evidence type="ECO:0000256" key="10">
    <source>
        <dbReference type="SAM" id="Phobius"/>
    </source>
</evidence>
<comment type="subcellular location">
    <subcellularLocation>
        <location evidence="1 8">Membrane</location>
        <topology evidence="1 8">Multi-pass membrane protein</topology>
    </subcellularLocation>
</comment>
<sequence length="570" mass="65004">MARRAEAGSLEETPTWAVSVFALFIFVVSFIIDDGLHRLTKFLKGRRRKSLNKALVKFKTVMMQLGFVSLLLTLSEIPISNICVSQALANSFLPCKYPVDSPSVSSATQLPGSNTNYSKEVTTENYCEAKGLVSLVSSEGILQLNVFISVLAVFHVLYCILTMFLGMAKMRKWNEWEDETRTLNYQILNDPRRLQFTHQTPFGKRHLKFWTKHRLLLWPVCFARQFSGSISKADYMTLRNGFIVANIPEGSCFNFLNFLARAFDDDFEQVVGIKFWIWIFSILFIFFNAHVFYNYYWLPFIPLLIVLLVGTKLQVVITKMCAESCKKNPVIRGSIVVKLTDDLFWFGQPNWLLHLLQFVLIQNSFQLAFLTWTWVEYGQSSCFNQRTEDIVIKSTMGVVVQFICGYVTLPLYALVTQMGSGMRKAIFTEIVVDGLKNWHKNARHRLSKNGSTTSTRKSSNSSRLYLTDDSSIPDCECSSQTPDPTIVTSSSSTSEIIREQVPRGLTPNPDTTSLPTPEITREEENPNIINQIIYDGEISFGSSWKLKMESMSKRIGEITPVIEEELNFDQ</sequence>
<evidence type="ECO:0000256" key="1">
    <source>
        <dbReference type="ARBA" id="ARBA00004141"/>
    </source>
</evidence>
<feature type="region of interest" description="Disordered" evidence="9">
    <location>
        <begin position="446"/>
        <end position="521"/>
    </location>
</feature>
<dbReference type="GO" id="GO:0016020">
    <property type="term" value="C:membrane"/>
    <property type="evidence" value="ECO:0007669"/>
    <property type="project" value="UniProtKB-SubCell"/>
</dbReference>
<dbReference type="Proteomes" id="UP001457282">
    <property type="component" value="Unassembled WGS sequence"/>
</dbReference>
<feature type="transmembrane region" description="Helical" evidence="10">
    <location>
        <begin position="141"/>
        <end position="165"/>
    </location>
</feature>
<proteinExistence type="inferred from homology"/>
<evidence type="ECO:0000256" key="5">
    <source>
        <dbReference type="ARBA" id="ARBA00022989"/>
    </source>
</evidence>
<evidence type="ECO:0000313" key="11">
    <source>
        <dbReference type="EMBL" id="KAK9921832.1"/>
    </source>
</evidence>
<evidence type="ECO:0000256" key="6">
    <source>
        <dbReference type="ARBA" id="ARBA00023136"/>
    </source>
</evidence>
<evidence type="ECO:0000256" key="2">
    <source>
        <dbReference type="ARBA" id="ARBA00006574"/>
    </source>
</evidence>
<keyword evidence="5 8" id="KW-1133">Transmembrane helix</keyword>
<dbReference type="PANTHER" id="PTHR31942">
    <property type="entry name" value="MLO-LIKE PROTEIN 1"/>
    <property type="match status" value="1"/>
</dbReference>
<protein>
    <recommendedName>
        <fullName evidence="8">MLO-like protein</fullName>
    </recommendedName>
</protein>
<evidence type="ECO:0000256" key="7">
    <source>
        <dbReference type="ARBA" id="ARBA00023265"/>
    </source>
</evidence>
<evidence type="ECO:0000256" key="3">
    <source>
        <dbReference type="ARBA" id="ARBA00022692"/>
    </source>
</evidence>
<dbReference type="GO" id="GO:0006952">
    <property type="term" value="P:defense response"/>
    <property type="evidence" value="ECO:0007669"/>
    <property type="project" value="UniProtKB-KW"/>
</dbReference>
<feature type="compositionally biased region" description="Polar residues" evidence="9">
    <location>
        <begin position="477"/>
        <end position="487"/>
    </location>
</feature>
<dbReference type="InterPro" id="IPR004326">
    <property type="entry name" value="Mlo"/>
</dbReference>
<gene>
    <name evidence="8" type="primary">MLO</name>
    <name evidence="11" type="ORF">M0R45_030328</name>
</gene>
<reference evidence="11 12" key="1">
    <citation type="journal article" date="2023" name="G3 (Bethesda)">
        <title>A chromosome-length genome assembly and annotation of blackberry (Rubus argutus, cv. 'Hillquist').</title>
        <authorList>
            <person name="Bruna T."/>
            <person name="Aryal R."/>
            <person name="Dudchenko O."/>
            <person name="Sargent D.J."/>
            <person name="Mead D."/>
            <person name="Buti M."/>
            <person name="Cavallini A."/>
            <person name="Hytonen T."/>
            <person name="Andres J."/>
            <person name="Pham M."/>
            <person name="Weisz D."/>
            <person name="Mascagni F."/>
            <person name="Usai G."/>
            <person name="Natali L."/>
            <person name="Bassil N."/>
            <person name="Fernandez G.E."/>
            <person name="Lomsadze A."/>
            <person name="Armour M."/>
            <person name="Olukolu B."/>
            <person name="Poorten T."/>
            <person name="Britton C."/>
            <person name="Davik J."/>
            <person name="Ashrafi H."/>
            <person name="Aiden E.L."/>
            <person name="Borodovsky M."/>
            <person name="Worthington M."/>
        </authorList>
    </citation>
    <scope>NUCLEOTIDE SEQUENCE [LARGE SCALE GENOMIC DNA]</scope>
    <source>
        <strain evidence="11">PI 553951</strain>
    </source>
</reference>
<comment type="caution">
    <text evidence="11">The sequence shown here is derived from an EMBL/GenBank/DDBJ whole genome shotgun (WGS) entry which is preliminary data.</text>
</comment>
<feature type="transmembrane region" description="Helical" evidence="10">
    <location>
        <begin position="15"/>
        <end position="33"/>
    </location>
</feature>
<comment type="domain">
    <text evidence="8">The C-terminus contains a calmodulin-binding domain, which binds calmodulin in a calcium-dependent fashion.</text>
</comment>
<feature type="transmembrane region" description="Helical" evidence="10">
    <location>
        <begin position="275"/>
        <end position="293"/>
    </location>
</feature>
<keyword evidence="7 8" id="KW-0568">Pathogenesis-related protein</keyword>
<accession>A0AAW1WAS2</accession>
<evidence type="ECO:0000256" key="8">
    <source>
        <dbReference type="RuleBase" id="RU280816"/>
    </source>
</evidence>
<comment type="function">
    <text evidence="8">May be involved in modulation of pathogen defense and leaf cell death.</text>
</comment>
<keyword evidence="12" id="KW-1185">Reference proteome</keyword>
<dbReference type="AlphaFoldDB" id="A0AAW1WAS2"/>
<comment type="similarity">
    <text evidence="2 8">Belongs to the MLO family.</text>
</comment>
<keyword evidence="8" id="KW-0112">Calmodulin-binding</keyword>
<name>A0AAW1WAS2_RUBAR</name>
<dbReference type="GO" id="GO:0005516">
    <property type="term" value="F:calmodulin binding"/>
    <property type="evidence" value="ECO:0007669"/>
    <property type="project" value="UniProtKB-KW"/>
</dbReference>